<accession>A0A9P5PAS1</accession>
<dbReference type="SUPFAM" id="SSF53448">
    <property type="entry name" value="Nucleotide-diphospho-sugar transferases"/>
    <property type="match status" value="1"/>
</dbReference>
<evidence type="ECO:0000256" key="13">
    <source>
        <dbReference type="ARBA" id="ARBA00023180"/>
    </source>
</evidence>
<feature type="region of interest" description="Disordered" evidence="17">
    <location>
        <begin position="637"/>
        <end position="656"/>
    </location>
</feature>
<dbReference type="InterPro" id="IPR001199">
    <property type="entry name" value="Cyt_B5-like_heme/steroid-bd"/>
</dbReference>
<dbReference type="GO" id="GO:0003779">
    <property type="term" value="F:actin binding"/>
    <property type="evidence" value="ECO:0007669"/>
    <property type="project" value="UniProtKB-KW"/>
</dbReference>
<dbReference type="GO" id="GO:0030428">
    <property type="term" value="C:cell septum"/>
    <property type="evidence" value="ECO:0007669"/>
    <property type="project" value="TreeGrafter"/>
</dbReference>
<dbReference type="GO" id="GO:0016459">
    <property type="term" value="C:myosin complex"/>
    <property type="evidence" value="ECO:0007669"/>
    <property type="project" value="UniProtKB-KW"/>
</dbReference>
<sequence>MASNHNVQAIASGDLVDLVSSSGSATIYPTDDAILAVLQARFRADLPYTRAGATNLVVVNPYKTLASLNNASAKEYEERSYKDTSLPMVDSPKPLQPHIYDLAARVYLVMRRRNESQALLSRGITGSGKTSNLRLFTNQILRLSSHSSKEAKIAEQVKALGIVLDSFGNSKTIINPNASRHSRYTELHFNERGRISGAKVLTYGLDKSRLNRLTQEERSFHVFYQFIAGCTSAERDALNIEDPSDYTLLASSGTYRLPAGPFSDDSVAMGDLRAAMRTLGFKPKAVSAIFSLLITILLLGNLEFGQGDFHDVSAHVTNVEVLDHVSRLLGVSSEDLSQALTNKTSYVRKELYTSLLSAQQSALQRDQLVRDLYAILFAFVVETANHKVAPSSKAAPPYTQIVMLDQPGFQSRGPTGTSSLSGTVPLVSAYGQNGFDEFCINFSDEMLQSYFLRHSFEDTVGYSSHVVSDGVSLPAVATMDNTACVEMLRGQLPDKAQRKPGGLLSLMNKASSSFKQGKGTSDNKNEELVQEMRTKFSVHASFVASPIGTPSRTQFGVNHYAGTCAYDAADFVDKDTDLLDPAFVSLLRNSSDGFVAKLFSGPSLAAEKHYKDESIVVQAQVSSRPLRAVTPIVSSTLMGEGERSSEDSELPELDRGKSYPVTTQINFTLSQLFTNISKARPWAISCVRPNDSGSPNSFDKRRVKAQIRSLLLPDLTSRKSVEYITDFDLGQFCDRYVPTMRGSESERITQCARANGWIEGVDYVVGHRSIWLAYPAWKMVEDTVRAVEKDARHALEDAGMERDDEDGSVALDDGTDYTHEGGGYGYGGVRGEPDSAIEERGGGLGMRGGPGMHRSQNEGPAYDALPIPQSATPGAGFNNPQDDAWGSEWDKDKSIGTVPAGSSLKEGDGLVVKDAPDSVEEVPSTRSRRYWLWTVWACTWWIPSFLLRHVGRMKRPDVRLAWREKVTIFWLIFLLNAIVVFYIVGFGRIICPDFDRAWTVDEVAEHTASNDYYVAIQGNVYDVSNFVQGQHSDILGEPSNAASSLADLAGQDMTSYFPVPLVLGCPGLVNDPIMRLSIQNLTQTEPTANHASGQYAQSTTSKLAQPDWYTTIFQPTIKEFHKGTLVYSLASIQSGASTSSDNSDPRNWGVYNKNLYDLTDYFNSQTVNANAPAYSFLAPTVENVFKDRSGQDITQPLNAALGGLNETFRAQNLDCLNNVFYIGQTDYRTTPRCQAPNITLIVISALLMSTMVLKFLSALQLAPKRTPELQDKFVLCQVPCYTEGEDSLRRTIDSLAALNYDDKRKLIFIICDGNITGSGNDRTTPRIVQDILGVDPKLDPEPLMFKSVGEGARALNYGKVYSGLYEYAGHVVPYMVVVKVGKPTERSKPGNRGKRDSQILLMHYLNRVHFDAPMTPLELELYHQMRNVIGIDPAFYEYIFTIDADTTVTPDSLNRLVASSANDSNIIGICGETKVANEESSWWTMIQVYEYYISHHLTKAFESLFGSVTCLPGCFSLYRIRTADKGRPIIISNRVIDEYAEPNVDTLHKKNLFSLGEDRFLTTLLMKHFPTFKTKFNPDAVAHTVAPDSTRVLFSQRRRWINSTVHNLCELVMLPELIGFCCFSMRIFVFIDLLSTMILPATVVYIGYLIVTVSLGKSPFPLIAIIMIAAGYGMQLLIFLLKREFMLMGWMIVYLISYPLYSFFLPVYSFWCMDEFGWGNTRLVIGEGKDKKVIINDEDKFDESMIPLKKFSEYEAEAWDTGSRHSDETGHHTQPRQPISRTGSPYNYQQGSQAGDYYRDTNLTANSRSNPNFNSSQQSLSNISHHAPQQFAPQLPYMPFGGGPGSAAGSDYGHVPMGPAMPMGFQHTGSMYGMPQNTGSMYGMSMGMGMNPMMSSTAMDPRANMMPGMMTGGSFGSQSGAFAPPTMPASQQRPLSTFSMATTVNPFAGPSQNPNPTDDELFAALRNYLSTQDLMTVTKKTAREAMTARFPKADLTSRKDFLNKSIDTILAE</sequence>
<dbReference type="InterPro" id="IPR001609">
    <property type="entry name" value="Myosin_head_motor_dom-like"/>
</dbReference>
<keyword evidence="7 16" id="KW-0547">Nucleotide-binding</keyword>
<feature type="region of interest" description="Disordered" evidence="17">
    <location>
        <begin position="1799"/>
        <end position="1823"/>
    </location>
</feature>
<dbReference type="GO" id="GO:0005524">
    <property type="term" value="F:ATP binding"/>
    <property type="evidence" value="ECO:0007669"/>
    <property type="project" value="UniProtKB-UniRule"/>
</dbReference>
<dbReference type="InterPro" id="IPR036400">
    <property type="entry name" value="Cyt_B5-like_heme/steroid_sf"/>
</dbReference>
<dbReference type="SUPFAM" id="SSF109715">
    <property type="entry name" value="DEK C-terminal domain"/>
    <property type="match status" value="1"/>
</dbReference>
<dbReference type="InterPro" id="IPR004835">
    <property type="entry name" value="Chitin_synth"/>
</dbReference>
<dbReference type="CDD" id="cd04190">
    <property type="entry name" value="Chitin_synth_C"/>
    <property type="match status" value="1"/>
</dbReference>
<feature type="transmembrane region" description="Helical" evidence="18">
    <location>
        <begin position="968"/>
        <end position="990"/>
    </location>
</feature>
<evidence type="ECO:0000256" key="4">
    <source>
        <dbReference type="ARBA" id="ARBA00022676"/>
    </source>
</evidence>
<keyword evidence="8 16" id="KW-0067">ATP-binding</keyword>
<evidence type="ECO:0000313" key="22">
    <source>
        <dbReference type="EMBL" id="KAF9058705.1"/>
    </source>
</evidence>
<dbReference type="Pfam" id="PF03142">
    <property type="entry name" value="Chitin_synth_2"/>
    <property type="match status" value="1"/>
</dbReference>
<evidence type="ECO:0000256" key="2">
    <source>
        <dbReference type="ARBA" id="ARBA00012543"/>
    </source>
</evidence>
<evidence type="ECO:0000259" key="19">
    <source>
        <dbReference type="PROSITE" id="PS50255"/>
    </source>
</evidence>
<feature type="binding site" evidence="16">
    <location>
        <begin position="123"/>
        <end position="130"/>
    </location>
    <ligand>
        <name>ATP</name>
        <dbReference type="ChEBI" id="CHEBI:30616"/>
    </ligand>
</feature>
<organism evidence="22 23">
    <name type="scientific">Rhodocollybia butyracea</name>
    <dbReference type="NCBI Taxonomy" id="206335"/>
    <lineage>
        <taxon>Eukaryota</taxon>
        <taxon>Fungi</taxon>
        <taxon>Dikarya</taxon>
        <taxon>Basidiomycota</taxon>
        <taxon>Agaricomycotina</taxon>
        <taxon>Agaricomycetes</taxon>
        <taxon>Agaricomycetidae</taxon>
        <taxon>Agaricales</taxon>
        <taxon>Marasmiineae</taxon>
        <taxon>Omphalotaceae</taxon>
        <taxon>Rhodocollybia</taxon>
    </lineage>
</organism>
<evidence type="ECO:0000256" key="16">
    <source>
        <dbReference type="PROSITE-ProRule" id="PRU00782"/>
    </source>
</evidence>
<dbReference type="InterPro" id="IPR036961">
    <property type="entry name" value="Kinesin_motor_dom_sf"/>
</dbReference>
<dbReference type="InterPro" id="IPR014876">
    <property type="entry name" value="DEK_C"/>
</dbReference>
<dbReference type="SUPFAM" id="SSF55856">
    <property type="entry name" value="Cytochrome b5-like heme/steroid binding domain"/>
    <property type="match status" value="1"/>
</dbReference>
<dbReference type="GO" id="GO:0006031">
    <property type="term" value="P:chitin biosynthetic process"/>
    <property type="evidence" value="ECO:0007669"/>
    <property type="project" value="TreeGrafter"/>
</dbReference>
<dbReference type="Gene3D" id="1.20.120.720">
    <property type="entry name" value="Myosin VI head, motor domain, U50 subdomain"/>
    <property type="match status" value="1"/>
</dbReference>
<dbReference type="InterPro" id="IPR029044">
    <property type="entry name" value="Nucleotide-diphossugar_trans"/>
</dbReference>
<comment type="subcellular location">
    <subcellularLocation>
        <location evidence="1">Cell membrane</location>
        <topology evidence="1">Multi-pass membrane protein</topology>
    </subcellularLocation>
</comment>
<dbReference type="PANTHER" id="PTHR22914:SF13">
    <property type="entry name" value="CHITIN SYNTHASE"/>
    <property type="match status" value="1"/>
</dbReference>
<keyword evidence="5" id="KW-0808">Transferase</keyword>
<dbReference type="Proteomes" id="UP000772434">
    <property type="component" value="Unassembled WGS sequence"/>
</dbReference>
<evidence type="ECO:0000256" key="3">
    <source>
        <dbReference type="ARBA" id="ARBA00022475"/>
    </source>
</evidence>
<dbReference type="Pfam" id="PF08766">
    <property type="entry name" value="DEK_C"/>
    <property type="match status" value="1"/>
</dbReference>
<evidence type="ECO:0000256" key="18">
    <source>
        <dbReference type="SAM" id="Phobius"/>
    </source>
</evidence>
<evidence type="ECO:0000256" key="15">
    <source>
        <dbReference type="ARBA" id="ARBA00048014"/>
    </source>
</evidence>
<comment type="catalytic activity">
    <reaction evidence="15">
        <text>[(1-&gt;4)-N-acetyl-beta-D-glucosaminyl](n) + UDP-N-acetyl-alpha-D-glucosamine = [(1-&gt;4)-N-acetyl-beta-D-glucosaminyl](n+1) + UDP + H(+)</text>
        <dbReference type="Rhea" id="RHEA:16637"/>
        <dbReference type="Rhea" id="RHEA-COMP:9593"/>
        <dbReference type="Rhea" id="RHEA-COMP:9595"/>
        <dbReference type="ChEBI" id="CHEBI:15378"/>
        <dbReference type="ChEBI" id="CHEBI:17029"/>
        <dbReference type="ChEBI" id="CHEBI:57705"/>
        <dbReference type="ChEBI" id="CHEBI:58223"/>
        <dbReference type="EC" id="2.4.1.16"/>
    </reaction>
</comment>
<evidence type="ECO:0000256" key="5">
    <source>
        <dbReference type="ARBA" id="ARBA00022679"/>
    </source>
</evidence>
<dbReference type="Pfam" id="PF00063">
    <property type="entry name" value="Myosin_head"/>
    <property type="match status" value="1"/>
</dbReference>
<feature type="compositionally biased region" description="Polar residues" evidence="17">
    <location>
        <begin position="1775"/>
        <end position="1786"/>
    </location>
</feature>
<dbReference type="GO" id="GO:0004100">
    <property type="term" value="F:chitin synthase activity"/>
    <property type="evidence" value="ECO:0007669"/>
    <property type="project" value="UniProtKB-EC"/>
</dbReference>
<dbReference type="GO" id="GO:0031505">
    <property type="term" value="P:fungal-type cell wall organization"/>
    <property type="evidence" value="ECO:0007669"/>
    <property type="project" value="TreeGrafter"/>
</dbReference>
<feature type="region of interest" description="Disordered" evidence="17">
    <location>
        <begin position="1759"/>
        <end position="1786"/>
    </location>
</feature>
<feature type="transmembrane region" description="Helical" evidence="18">
    <location>
        <begin position="1660"/>
        <end position="1680"/>
    </location>
</feature>
<evidence type="ECO:0000259" key="20">
    <source>
        <dbReference type="PROSITE" id="PS51456"/>
    </source>
</evidence>
<feature type="transmembrane region" description="Helical" evidence="18">
    <location>
        <begin position="1692"/>
        <end position="1711"/>
    </location>
</feature>
<keyword evidence="9 18" id="KW-1133">Transmembrane helix</keyword>
<dbReference type="Gene3D" id="1.20.58.530">
    <property type="match status" value="1"/>
</dbReference>
<dbReference type="PROSITE" id="PS51456">
    <property type="entry name" value="MYOSIN_MOTOR"/>
    <property type="match status" value="1"/>
</dbReference>
<evidence type="ECO:0000256" key="9">
    <source>
        <dbReference type="ARBA" id="ARBA00022989"/>
    </source>
</evidence>
<dbReference type="OrthoDB" id="370884at2759"/>
<dbReference type="Pfam" id="PF00173">
    <property type="entry name" value="Cyt-b5"/>
    <property type="match status" value="1"/>
</dbReference>
<dbReference type="EC" id="2.4.1.16" evidence="2"/>
<dbReference type="GO" id="GO:0005886">
    <property type="term" value="C:plasma membrane"/>
    <property type="evidence" value="ECO:0007669"/>
    <property type="project" value="UniProtKB-SubCell"/>
</dbReference>
<name>A0A9P5PAS1_9AGAR</name>
<dbReference type="SUPFAM" id="SSF52540">
    <property type="entry name" value="P-loop containing nucleoside triphosphate hydrolases"/>
    <property type="match status" value="1"/>
</dbReference>
<dbReference type="Gene3D" id="1.10.10.60">
    <property type="entry name" value="Homeodomain-like"/>
    <property type="match status" value="1"/>
</dbReference>
<dbReference type="InterPro" id="IPR027417">
    <property type="entry name" value="P-loop_NTPase"/>
</dbReference>
<feature type="compositionally biased region" description="Polar residues" evidence="17">
    <location>
        <begin position="1801"/>
        <end position="1823"/>
    </location>
</feature>
<keyword evidence="11 18" id="KW-0472">Membrane</keyword>
<feature type="region of interest" description="Actin-binding" evidence="16">
    <location>
        <begin position="669"/>
        <end position="691"/>
    </location>
</feature>
<keyword evidence="14 16" id="KW-0009">Actin-binding</keyword>
<dbReference type="EMBL" id="JADNRY010000357">
    <property type="protein sequence ID" value="KAF9058705.1"/>
    <property type="molecule type" value="Genomic_DNA"/>
</dbReference>
<dbReference type="SMART" id="SM00242">
    <property type="entry name" value="MYSc"/>
    <property type="match status" value="1"/>
</dbReference>
<evidence type="ECO:0000256" key="17">
    <source>
        <dbReference type="SAM" id="MobiDB-lite"/>
    </source>
</evidence>
<keyword evidence="23" id="KW-1185">Reference proteome</keyword>
<gene>
    <name evidence="22" type="ORF">BDP27DRAFT_1432392</name>
</gene>
<dbReference type="InterPro" id="IPR036037">
    <property type="entry name" value="MYSc_Myo17"/>
</dbReference>
<feature type="region of interest" description="Disordered" evidence="17">
    <location>
        <begin position="873"/>
        <end position="909"/>
    </location>
</feature>
<dbReference type="SMART" id="SM01117">
    <property type="entry name" value="Cyt-b5"/>
    <property type="match status" value="2"/>
</dbReference>
<dbReference type="Gene3D" id="1.10.10.820">
    <property type="match status" value="1"/>
</dbReference>
<feature type="domain" description="DEK-C" evidence="21">
    <location>
        <begin position="1955"/>
        <end position="2011"/>
    </location>
</feature>
<evidence type="ECO:0000256" key="8">
    <source>
        <dbReference type="ARBA" id="ARBA00022840"/>
    </source>
</evidence>
<feature type="transmembrane region" description="Helical" evidence="18">
    <location>
        <begin position="930"/>
        <end position="947"/>
    </location>
</feature>
<reference evidence="22" key="1">
    <citation type="submission" date="2020-11" db="EMBL/GenBank/DDBJ databases">
        <authorList>
            <consortium name="DOE Joint Genome Institute"/>
            <person name="Ahrendt S."/>
            <person name="Riley R."/>
            <person name="Andreopoulos W."/>
            <person name="Labutti K."/>
            <person name="Pangilinan J."/>
            <person name="Ruiz-Duenas F.J."/>
            <person name="Barrasa J.M."/>
            <person name="Sanchez-Garcia M."/>
            <person name="Camarero S."/>
            <person name="Miyauchi S."/>
            <person name="Serrano A."/>
            <person name="Linde D."/>
            <person name="Babiker R."/>
            <person name="Drula E."/>
            <person name="Ayuso-Fernandez I."/>
            <person name="Pacheco R."/>
            <person name="Padilla G."/>
            <person name="Ferreira P."/>
            <person name="Barriuso J."/>
            <person name="Kellner H."/>
            <person name="Castanera R."/>
            <person name="Alfaro M."/>
            <person name="Ramirez L."/>
            <person name="Pisabarro A.G."/>
            <person name="Kuo A."/>
            <person name="Tritt A."/>
            <person name="Lipzen A."/>
            <person name="He G."/>
            <person name="Yan M."/>
            <person name="Ng V."/>
            <person name="Cullen D."/>
            <person name="Martin F."/>
            <person name="Rosso M.-N."/>
            <person name="Henrissat B."/>
            <person name="Hibbett D."/>
            <person name="Martinez A.T."/>
            <person name="Grigoriev I.V."/>
        </authorList>
    </citation>
    <scope>NUCLEOTIDE SEQUENCE</scope>
    <source>
        <strain evidence="22">AH 40177</strain>
    </source>
</reference>
<feature type="domain" description="Cytochrome b5 heme-binding" evidence="19">
    <location>
        <begin position="995"/>
        <end position="1057"/>
    </location>
</feature>
<keyword evidence="6 18" id="KW-0812">Transmembrane</keyword>
<comment type="similarity">
    <text evidence="16">Belongs to the TRAFAC class myosin-kinesin ATPase superfamily. Myosin family.</text>
</comment>
<feature type="transmembrane region" description="Helical" evidence="18">
    <location>
        <begin position="1627"/>
        <end position="1648"/>
    </location>
</feature>
<proteinExistence type="inferred from homology"/>
<evidence type="ECO:0000256" key="10">
    <source>
        <dbReference type="ARBA" id="ARBA00023123"/>
    </source>
</evidence>
<dbReference type="GO" id="GO:0003774">
    <property type="term" value="F:cytoskeletal motor activity"/>
    <property type="evidence" value="ECO:0007669"/>
    <property type="project" value="UniProtKB-UniRule"/>
</dbReference>
<dbReference type="Gene3D" id="3.10.120.10">
    <property type="entry name" value="Cytochrome b5-like heme/steroid binding domain"/>
    <property type="match status" value="1"/>
</dbReference>
<keyword evidence="3" id="KW-1003">Cell membrane</keyword>
<evidence type="ECO:0000259" key="21">
    <source>
        <dbReference type="PROSITE" id="PS51998"/>
    </source>
</evidence>
<evidence type="ECO:0000256" key="1">
    <source>
        <dbReference type="ARBA" id="ARBA00004651"/>
    </source>
</evidence>
<dbReference type="PROSITE" id="PS50255">
    <property type="entry name" value="CYTOCHROME_B5_2"/>
    <property type="match status" value="1"/>
</dbReference>
<evidence type="ECO:0000256" key="7">
    <source>
        <dbReference type="ARBA" id="ARBA00022741"/>
    </source>
</evidence>
<evidence type="ECO:0000313" key="23">
    <source>
        <dbReference type="Proteomes" id="UP000772434"/>
    </source>
</evidence>
<evidence type="ECO:0000256" key="6">
    <source>
        <dbReference type="ARBA" id="ARBA00022692"/>
    </source>
</evidence>
<keyword evidence="4" id="KW-0328">Glycosyltransferase</keyword>
<keyword evidence="13" id="KW-0325">Glycoprotein</keyword>
<keyword evidence="10 16" id="KW-0518">Myosin</keyword>
<dbReference type="Gene3D" id="3.40.850.10">
    <property type="entry name" value="Kinesin motor domain"/>
    <property type="match status" value="1"/>
</dbReference>
<feature type="compositionally biased region" description="Basic and acidic residues" evidence="17">
    <location>
        <begin position="640"/>
        <end position="656"/>
    </location>
</feature>
<feature type="compositionally biased region" description="Basic and acidic residues" evidence="17">
    <location>
        <begin position="1762"/>
        <end position="1771"/>
    </location>
</feature>
<comment type="caution">
    <text evidence="22">The sequence shown here is derived from an EMBL/GenBank/DDBJ whole genome shotgun (WGS) entry which is preliminary data.</text>
</comment>
<evidence type="ECO:0000256" key="12">
    <source>
        <dbReference type="ARBA" id="ARBA00023175"/>
    </source>
</evidence>
<dbReference type="PRINTS" id="PR00193">
    <property type="entry name" value="MYOSINHEAVY"/>
</dbReference>
<dbReference type="PROSITE" id="PS51998">
    <property type="entry name" value="DEK_C"/>
    <property type="match status" value="1"/>
</dbReference>
<keyword evidence="12 16" id="KW-0505">Motor protein</keyword>
<dbReference type="Gene3D" id="3.90.550.10">
    <property type="entry name" value="Spore Coat Polysaccharide Biosynthesis Protein SpsA, Chain A"/>
    <property type="match status" value="1"/>
</dbReference>
<feature type="domain" description="Myosin motor" evidence="20">
    <location>
        <begin position="18"/>
        <end position="785"/>
    </location>
</feature>
<protein>
    <recommendedName>
        <fullName evidence="2">chitin synthase</fullName>
        <ecNumber evidence="2">2.4.1.16</ecNumber>
    </recommendedName>
</protein>
<evidence type="ECO:0000256" key="14">
    <source>
        <dbReference type="ARBA" id="ARBA00023203"/>
    </source>
</evidence>
<evidence type="ECO:0000256" key="11">
    <source>
        <dbReference type="ARBA" id="ARBA00023136"/>
    </source>
</evidence>
<dbReference type="PANTHER" id="PTHR22914">
    <property type="entry name" value="CHITIN SYNTHASE"/>
    <property type="match status" value="1"/>
</dbReference>
<dbReference type="CDD" id="cd14879">
    <property type="entry name" value="MYSc_Myo17"/>
    <property type="match status" value="1"/>
</dbReference>